<accession>A0AA36IF15</accession>
<gene>
    <name evidence="4" type="ORF">EVOR1521_LOCUS12117</name>
</gene>
<evidence type="ECO:0000256" key="1">
    <source>
        <dbReference type="ARBA" id="ARBA00022801"/>
    </source>
</evidence>
<feature type="region of interest" description="Disordered" evidence="2">
    <location>
        <begin position="69"/>
        <end position="146"/>
    </location>
</feature>
<dbReference type="GO" id="GO:0016787">
    <property type="term" value="F:hydrolase activity"/>
    <property type="evidence" value="ECO:0007669"/>
    <property type="project" value="UniProtKB-KW"/>
</dbReference>
<evidence type="ECO:0000313" key="4">
    <source>
        <dbReference type="EMBL" id="CAJ1385525.1"/>
    </source>
</evidence>
<feature type="compositionally biased region" description="Polar residues" evidence="2">
    <location>
        <begin position="129"/>
        <end position="146"/>
    </location>
</feature>
<sequence>MYGPPGGQPRPLGTPVYVSRPWSVAHAVPVVPGMPSGWGPVPGVVHTVPITWRPAETRSARWIVPPVAPEQLRAPRDSQYRPPQMGPALATPADSREATMTTETSGGTSPHGSSQSSNSARVASPDTAAETSLTMTEQAGSPQALQKRSVSNLLQNAFGTDVGQKAAEPVKPLETQPDPVPSSSTLAARHRDQPGLAFFADAFVAGEDEAHLERGCRATVKMHELPAAGRQPDLEDSGEAEWPLWTDPWRSESEAARGGATVFVPSGAGVGSPCMYFVHGGGFEWGSPLEDGYDSLCSRIAEGSGMIVVCPDHPLSGENRSFKAPAILDALVKGLRWLVRFDPVAKERRAEVPQILLAGDSAGATQAMSILLQVLAEDALELQSPLRGLVLISPWLDLTCGSHTYVSNAFSAEAHTGDLAFRSPADENRAGFRGMALTYAGSAGLLKDCIVSPYWLARDGRGESTDVLRKLEKSGLPIWICSGASETLAGEVLDFVQRLSGKVPMELWLHEGMFHDWVMYATDRPFPSKEAAMRNLMDFLTDVRESSWKRRGIQYYIDEWK</sequence>
<dbReference type="InterPro" id="IPR013094">
    <property type="entry name" value="AB_hydrolase_3"/>
</dbReference>
<dbReference type="SUPFAM" id="SSF53474">
    <property type="entry name" value="alpha/beta-Hydrolases"/>
    <property type="match status" value="1"/>
</dbReference>
<evidence type="ECO:0000313" key="5">
    <source>
        <dbReference type="Proteomes" id="UP001178507"/>
    </source>
</evidence>
<dbReference type="EMBL" id="CAUJNA010001247">
    <property type="protein sequence ID" value="CAJ1385525.1"/>
    <property type="molecule type" value="Genomic_DNA"/>
</dbReference>
<evidence type="ECO:0000259" key="3">
    <source>
        <dbReference type="Pfam" id="PF07859"/>
    </source>
</evidence>
<dbReference type="InterPro" id="IPR029058">
    <property type="entry name" value="AB_hydrolase_fold"/>
</dbReference>
<name>A0AA36IF15_9DINO</name>
<dbReference type="Gene3D" id="3.40.50.1820">
    <property type="entry name" value="alpha/beta hydrolase"/>
    <property type="match status" value="1"/>
</dbReference>
<dbReference type="PANTHER" id="PTHR48081:SF8">
    <property type="entry name" value="ALPHA_BETA HYDROLASE FOLD-3 DOMAIN-CONTAINING PROTEIN-RELATED"/>
    <property type="match status" value="1"/>
</dbReference>
<comment type="caution">
    <text evidence="4">The sequence shown here is derived from an EMBL/GenBank/DDBJ whole genome shotgun (WGS) entry which is preliminary data.</text>
</comment>
<feature type="domain" description="Alpha/beta hydrolase fold-3" evidence="3">
    <location>
        <begin position="276"/>
        <end position="518"/>
    </location>
</feature>
<reference evidence="4" key="1">
    <citation type="submission" date="2023-08" db="EMBL/GenBank/DDBJ databases">
        <authorList>
            <person name="Chen Y."/>
            <person name="Shah S."/>
            <person name="Dougan E. K."/>
            <person name="Thang M."/>
            <person name="Chan C."/>
        </authorList>
    </citation>
    <scope>NUCLEOTIDE SEQUENCE</scope>
</reference>
<dbReference type="Proteomes" id="UP001178507">
    <property type="component" value="Unassembled WGS sequence"/>
</dbReference>
<evidence type="ECO:0000256" key="2">
    <source>
        <dbReference type="SAM" id="MobiDB-lite"/>
    </source>
</evidence>
<feature type="compositionally biased region" description="Polar residues" evidence="2">
    <location>
        <begin position="98"/>
        <end position="112"/>
    </location>
</feature>
<dbReference type="PANTHER" id="PTHR48081">
    <property type="entry name" value="AB HYDROLASE SUPERFAMILY PROTEIN C4A8.06C"/>
    <property type="match status" value="1"/>
</dbReference>
<feature type="compositionally biased region" description="Low complexity" evidence="2">
    <location>
        <begin position="113"/>
        <end position="124"/>
    </location>
</feature>
<keyword evidence="5" id="KW-1185">Reference proteome</keyword>
<dbReference type="InterPro" id="IPR050300">
    <property type="entry name" value="GDXG_lipolytic_enzyme"/>
</dbReference>
<dbReference type="Pfam" id="PF07859">
    <property type="entry name" value="Abhydrolase_3"/>
    <property type="match status" value="1"/>
</dbReference>
<proteinExistence type="predicted"/>
<organism evidence="4 5">
    <name type="scientific">Effrenium voratum</name>
    <dbReference type="NCBI Taxonomy" id="2562239"/>
    <lineage>
        <taxon>Eukaryota</taxon>
        <taxon>Sar</taxon>
        <taxon>Alveolata</taxon>
        <taxon>Dinophyceae</taxon>
        <taxon>Suessiales</taxon>
        <taxon>Symbiodiniaceae</taxon>
        <taxon>Effrenium</taxon>
    </lineage>
</organism>
<protein>
    <recommendedName>
        <fullName evidence="3">Alpha/beta hydrolase fold-3 domain-containing protein</fullName>
    </recommendedName>
</protein>
<feature type="region of interest" description="Disordered" evidence="2">
    <location>
        <begin position="162"/>
        <end position="186"/>
    </location>
</feature>
<dbReference type="AlphaFoldDB" id="A0AA36IF15"/>
<keyword evidence="1" id="KW-0378">Hydrolase</keyword>